<sequence>MCSEWSEWTEYTSCSAHCGGGIKSRNRVRKCDDDDTDTTQATICIKKSTQYQVCNTQECGCEKICSSWSGWTEGKCTLMCGGGTLTATRTRQCQGSIGCIEIDQANKPCNTQPCVGCSCDLWSQWSDFGLCSSMCGNGEQKRNRTRECSPKLQCLGASIEYASSHCNLGVCCTDACTPWSPWRGLTCSATCDYGTAKQRRTRMCALPSCNDTEDSIGECKTRTCTGTCDSTCTQWGTWTWFPCTKSCNGGTRIRQRTRTCTFPDCLGEDIHSATCNNFKCIECNDTVACSVWSDWVDGDCSESCDVGKQIRTRNRTCIIPECKAEDAYEEICKRKTCEATCNKYCSLWTGWKSFDCPVMCGGGTLIWTRVRQCDHTGCQPLETTTSLCNTQSCDEKCDLICSKWSAWSLMGECSASCGVGTQVKTRKRLCSQDDCEVVDQQLDSCMLSSCPDKCTDECSAWSEWGDGSCSVTCGNGTKLSTRNRTCNVSICTTEETKAENCTEQQCPEHIDCDVTCDTWSDWLESSCSTSCDYGTVMKNRTRACNAYKDTCPGNEIMSERCRNTICPETCDIICTSWSDWYDEECSASCDIGSTHRVRTRQCPESDCKISNVIMVPCQKMSCSDIIQDDQEHQHVTTSSNPCQQGTALYIVHPSDCTKFIQCSNGQNFEMQCPQTTGWNPLLNACDHKRNIPGCT</sequence>
<reference evidence="4" key="1">
    <citation type="submission" date="2021-03" db="EMBL/GenBank/DDBJ databases">
        <authorList>
            <person name="Bekaert M."/>
        </authorList>
    </citation>
    <scope>NUCLEOTIDE SEQUENCE</scope>
</reference>
<dbReference type="PROSITE" id="PS50092">
    <property type="entry name" value="TSP1"/>
    <property type="match status" value="10"/>
</dbReference>
<evidence type="ECO:0000313" key="5">
    <source>
        <dbReference type="Proteomes" id="UP000683360"/>
    </source>
</evidence>
<keyword evidence="5" id="KW-1185">Reference proteome</keyword>
<dbReference type="SMART" id="SM00209">
    <property type="entry name" value="TSP1"/>
    <property type="match status" value="11"/>
</dbReference>
<dbReference type="SMART" id="SM00494">
    <property type="entry name" value="ChtBD2"/>
    <property type="match status" value="1"/>
</dbReference>
<feature type="domain" description="Chitin-binding type-2" evidence="3">
    <location>
        <begin position="639"/>
        <end position="695"/>
    </location>
</feature>
<dbReference type="Pfam" id="PF00090">
    <property type="entry name" value="TSP_1"/>
    <property type="match status" value="7"/>
</dbReference>
<dbReference type="Gene3D" id="3.20.20.80">
    <property type="entry name" value="Glycosidases"/>
    <property type="match status" value="1"/>
</dbReference>
<dbReference type="PANTHER" id="PTHR22906">
    <property type="entry name" value="PROPERDIN"/>
    <property type="match status" value="1"/>
</dbReference>
<dbReference type="Gene3D" id="2.20.100.10">
    <property type="entry name" value="Thrombospondin type-1 (TSP1) repeat"/>
    <property type="match status" value="7"/>
</dbReference>
<dbReference type="PROSITE" id="PS00282">
    <property type="entry name" value="KAZAL_1"/>
    <property type="match status" value="1"/>
</dbReference>
<dbReference type="InterPro" id="IPR036508">
    <property type="entry name" value="Chitin-bd_dom_sf"/>
</dbReference>
<organism evidence="4 5">
    <name type="scientific">Mytilus edulis</name>
    <name type="common">Blue mussel</name>
    <dbReference type="NCBI Taxonomy" id="6550"/>
    <lineage>
        <taxon>Eukaryota</taxon>
        <taxon>Metazoa</taxon>
        <taxon>Spiralia</taxon>
        <taxon>Lophotrochozoa</taxon>
        <taxon>Mollusca</taxon>
        <taxon>Bivalvia</taxon>
        <taxon>Autobranchia</taxon>
        <taxon>Pteriomorphia</taxon>
        <taxon>Mytilida</taxon>
        <taxon>Mytiloidea</taxon>
        <taxon>Mytilidae</taxon>
        <taxon>Mytilinae</taxon>
        <taxon>Mytilus</taxon>
    </lineage>
</organism>
<protein>
    <recommendedName>
        <fullName evidence="3">Chitin-binding type-2 domain-containing protein</fullName>
    </recommendedName>
</protein>
<gene>
    <name evidence="4" type="ORF">MEDL_37237</name>
</gene>
<dbReference type="InterPro" id="IPR000884">
    <property type="entry name" value="TSP1_rpt"/>
</dbReference>
<dbReference type="InterPro" id="IPR002557">
    <property type="entry name" value="Chitin-bd_dom"/>
</dbReference>
<dbReference type="SUPFAM" id="SSF82895">
    <property type="entry name" value="TSP-1 type 1 repeat"/>
    <property type="match status" value="3"/>
</dbReference>
<accession>A0A8S3SWC7</accession>
<evidence type="ECO:0000256" key="1">
    <source>
        <dbReference type="ARBA" id="ARBA00022737"/>
    </source>
</evidence>
<dbReference type="Proteomes" id="UP000683360">
    <property type="component" value="Unassembled WGS sequence"/>
</dbReference>
<dbReference type="EMBL" id="CAJPWZ010001795">
    <property type="protein sequence ID" value="CAG2223993.1"/>
    <property type="molecule type" value="Genomic_DNA"/>
</dbReference>
<proteinExistence type="predicted"/>
<dbReference type="AlphaFoldDB" id="A0A8S3SWC7"/>
<dbReference type="InterPro" id="IPR036383">
    <property type="entry name" value="TSP1_rpt_sf"/>
</dbReference>
<evidence type="ECO:0000256" key="2">
    <source>
        <dbReference type="ARBA" id="ARBA00023157"/>
    </source>
</evidence>
<comment type="caution">
    <text evidence="4">The sequence shown here is derived from an EMBL/GenBank/DDBJ whole genome shotgun (WGS) entry which is preliminary data.</text>
</comment>
<dbReference type="OrthoDB" id="6057617at2759"/>
<keyword evidence="1" id="KW-0677">Repeat</keyword>
<dbReference type="GO" id="GO:0005576">
    <property type="term" value="C:extracellular region"/>
    <property type="evidence" value="ECO:0007669"/>
    <property type="project" value="InterPro"/>
</dbReference>
<dbReference type="PROSITE" id="PS50940">
    <property type="entry name" value="CHIT_BIND_II"/>
    <property type="match status" value="1"/>
</dbReference>
<keyword evidence="2" id="KW-1015">Disulfide bond</keyword>
<name>A0A8S3SWC7_MYTED</name>
<dbReference type="SUPFAM" id="SSF57625">
    <property type="entry name" value="Invertebrate chitin-binding proteins"/>
    <property type="match status" value="1"/>
</dbReference>
<evidence type="ECO:0000313" key="4">
    <source>
        <dbReference type="EMBL" id="CAG2223993.1"/>
    </source>
</evidence>
<dbReference type="InterPro" id="IPR052065">
    <property type="entry name" value="Compl_asym_regulator"/>
</dbReference>
<evidence type="ECO:0000259" key="3">
    <source>
        <dbReference type="PROSITE" id="PS50940"/>
    </source>
</evidence>
<dbReference type="GO" id="GO:0008061">
    <property type="term" value="F:chitin binding"/>
    <property type="evidence" value="ECO:0007669"/>
    <property type="project" value="InterPro"/>
</dbReference>
<dbReference type="InterPro" id="IPR002350">
    <property type="entry name" value="Kazal_dom"/>
</dbReference>